<dbReference type="AlphaFoldDB" id="A0A942V0Q6"/>
<proteinExistence type="predicted"/>
<keyword evidence="2" id="KW-1185">Reference proteome</keyword>
<dbReference type="Gene3D" id="2.60.120.260">
    <property type="entry name" value="Galactose-binding domain-like"/>
    <property type="match status" value="1"/>
</dbReference>
<accession>A0A942V0Q6</accession>
<protein>
    <submittedName>
        <fullName evidence="1">Immune inhibitor A</fullName>
    </submittedName>
</protein>
<reference evidence="1" key="1">
    <citation type="submission" date="2019-12" db="EMBL/GenBank/DDBJ databases">
        <title>Clostridiaceae gen. nov. sp. nov., isolated from sediment in Xinjiang, China.</title>
        <authorList>
            <person name="Zhang R."/>
        </authorList>
    </citation>
    <scope>NUCLEOTIDE SEQUENCE</scope>
    <source>
        <strain evidence="1">D2Q-11</strain>
    </source>
</reference>
<dbReference type="Proteomes" id="UP000724672">
    <property type="component" value="Unassembled WGS sequence"/>
</dbReference>
<organism evidence="1 2">
    <name type="scientific">Anaeromonas frigoriresistens</name>
    <dbReference type="NCBI Taxonomy" id="2683708"/>
    <lineage>
        <taxon>Bacteria</taxon>
        <taxon>Bacillati</taxon>
        <taxon>Bacillota</taxon>
        <taxon>Tissierellia</taxon>
        <taxon>Tissierellales</taxon>
        <taxon>Thermohalobacteraceae</taxon>
        <taxon>Anaeromonas</taxon>
    </lineage>
</organism>
<evidence type="ECO:0000313" key="2">
    <source>
        <dbReference type="Proteomes" id="UP000724672"/>
    </source>
</evidence>
<dbReference type="EMBL" id="WSFT01000024">
    <property type="protein sequence ID" value="MBS4537917.1"/>
    <property type="molecule type" value="Genomic_DNA"/>
</dbReference>
<evidence type="ECO:0000313" key="1">
    <source>
        <dbReference type="EMBL" id="MBS4537917.1"/>
    </source>
</evidence>
<gene>
    <name evidence="1" type="ORF">GOQ27_05555</name>
</gene>
<comment type="caution">
    <text evidence="1">The sequence shown here is derived from an EMBL/GenBank/DDBJ whole genome shotgun (WGS) entry which is preliminary data.</text>
</comment>
<dbReference type="RefSeq" id="WP_203365846.1">
    <property type="nucleotide sequence ID" value="NZ_WSFT01000024.1"/>
</dbReference>
<name>A0A942V0Q6_9FIRM</name>
<sequence>MIKKLMSVMLVLTLVFGMFLPTMPKVQAQGNDDVEKQLDVDPYLKYRNDNPEMRAEMDARIKELASEVDFSEVAAEATVADNEENFTFNGGTKLFLGYDNVDGDYFKEYTLRSIGEHVEVWVANEISFEDDRPDHVVTQEQVDSLRDEFDNNIYEKDTTFFGMPDSHDGTEGDLEAWGYVPEDYYAPEDGVERVIMLVDNCRDEAYYDPSYPFYVAGFYSGTFEDYFDRNIINIDTNRWDVRIPSNDIYGTVAHEFQHLIHDDNDAEEESWVNEGMSDFAEYLCGYGHPQGHVNFFLEHPENSLVEWDEHYTATTGPETLADYGQAYLFTLYLNEKYGSEFVRALAKNETEGISGVNEILNQFNIGVDFTELFRRFSLAVAIDDTSWQGGIYGYDTIDLDINYESALAFDKDGVPAWGADYKVLDFNDKIDNIKIDGIEYLPLPWEVVSDPLGSSESVLWGNKGHLRDNQIILEADLTNVDAATLNFDNYIDIEEDWDAGAVQVSVDNGETWVSLANENTVSQDNFTPNDQAMYIYNNLPGFTGYYDEWVKETFDLSTYAGQKILINFRYMTDAAYNDSGWFIDNIEIPEIGYMNDCSSLEGFKTIDEIRNIKVEYAISFINEKEVGKGKSKYKLINIDPTTFTEDDAVQLRQLFKDGTNSMVTWYAAPEGKKGTVDFSYEIIAKSKNMKNKQ</sequence>
<dbReference type="Pfam" id="PF20773">
    <property type="entry name" value="InhA-like_MAM"/>
    <property type="match status" value="1"/>
</dbReference>